<dbReference type="Gene3D" id="3.20.20.70">
    <property type="entry name" value="Aldolase class I"/>
    <property type="match status" value="1"/>
</dbReference>
<keyword evidence="3" id="KW-0479">Metal-binding</keyword>
<organism evidence="10 11">
    <name type="scientific">Ruminococcus albus</name>
    <dbReference type="NCBI Taxonomy" id="1264"/>
    <lineage>
        <taxon>Bacteria</taxon>
        <taxon>Bacillati</taxon>
        <taxon>Bacillota</taxon>
        <taxon>Clostridia</taxon>
        <taxon>Eubacteriales</taxon>
        <taxon>Oscillospiraceae</taxon>
        <taxon>Ruminococcus</taxon>
    </lineage>
</organism>
<reference evidence="10 11" key="1">
    <citation type="submission" date="2016-10" db="EMBL/GenBank/DDBJ databases">
        <authorList>
            <person name="de Groot N.N."/>
        </authorList>
    </citation>
    <scope>NUCLEOTIDE SEQUENCE [LARGE SCALE GENOMIC DNA]</scope>
    <source>
        <strain evidence="10 11">AR67</strain>
    </source>
</reference>
<feature type="binding site" evidence="8">
    <location>
        <position position="165"/>
    </location>
    <ligand>
        <name>S-adenosyl-L-methionine</name>
        <dbReference type="ChEBI" id="CHEBI:59789"/>
    </ligand>
</feature>
<dbReference type="eggNOG" id="COG0502">
    <property type="taxonomic scope" value="Bacteria"/>
</dbReference>
<name>A0A1I1NWR0_RUMAL</name>
<evidence type="ECO:0000256" key="7">
    <source>
        <dbReference type="PIRSR" id="PIRSR004762-1"/>
    </source>
</evidence>
<dbReference type="RefSeq" id="WP_074962643.1">
    <property type="nucleotide sequence ID" value="NZ_FOKQ01000029.1"/>
</dbReference>
<accession>A0A1I1NWR0</accession>
<dbReference type="NCBIfam" id="TIGR03956">
    <property type="entry name" value="rSAM_HydE"/>
    <property type="match status" value="1"/>
</dbReference>
<dbReference type="SMART" id="SM00729">
    <property type="entry name" value="Elp3"/>
    <property type="match status" value="1"/>
</dbReference>
<keyword evidence="1 7" id="KW-0004">4Fe-4S</keyword>
<evidence type="ECO:0000256" key="2">
    <source>
        <dbReference type="ARBA" id="ARBA00022691"/>
    </source>
</evidence>
<comment type="cofactor">
    <cofactor evidence="6">
        <name>[2Fe-2S] cluster</name>
        <dbReference type="ChEBI" id="CHEBI:190135"/>
    </cofactor>
</comment>
<evidence type="ECO:0000256" key="1">
    <source>
        <dbReference type="ARBA" id="ARBA00022485"/>
    </source>
</evidence>
<dbReference type="SUPFAM" id="SSF102114">
    <property type="entry name" value="Radical SAM enzymes"/>
    <property type="match status" value="1"/>
</dbReference>
<feature type="binding site" evidence="8">
    <location>
        <position position="236"/>
    </location>
    <ligand>
        <name>S-adenosyl-L-methionine</name>
        <dbReference type="ChEBI" id="CHEBI:59789"/>
    </ligand>
</feature>
<evidence type="ECO:0000256" key="6">
    <source>
        <dbReference type="ARBA" id="ARBA00034078"/>
    </source>
</evidence>
<dbReference type="PANTHER" id="PTHR43726:SF1">
    <property type="entry name" value="BIOTIN SYNTHASE"/>
    <property type="match status" value="1"/>
</dbReference>
<evidence type="ECO:0000313" key="10">
    <source>
        <dbReference type="EMBL" id="SFD01856.1"/>
    </source>
</evidence>
<evidence type="ECO:0000256" key="8">
    <source>
        <dbReference type="PIRSR" id="PIRSR004762-2"/>
    </source>
</evidence>
<dbReference type="GO" id="GO:0044272">
    <property type="term" value="P:sulfur compound biosynthetic process"/>
    <property type="evidence" value="ECO:0007669"/>
    <property type="project" value="UniProtKB-ARBA"/>
</dbReference>
<dbReference type="InterPro" id="IPR007197">
    <property type="entry name" value="rSAM"/>
</dbReference>
<dbReference type="SMART" id="SM00876">
    <property type="entry name" value="BATS"/>
    <property type="match status" value="1"/>
</dbReference>
<dbReference type="EMBL" id="FOKQ01000029">
    <property type="protein sequence ID" value="SFD01856.1"/>
    <property type="molecule type" value="Genomic_DNA"/>
</dbReference>
<dbReference type="InterPro" id="IPR006638">
    <property type="entry name" value="Elp3/MiaA/NifB-like_rSAM"/>
</dbReference>
<evidence type="ECO:0000313" key="11">
    <source>
        <dbReference type="Proteomes" id="UP000182192"/>
    </source>
</evidence>
<dbReference type="GO" id="GO:0046872">
    <property type="term" value="F:metal ion binding"/>
    <property type="evidence" value="ECO:0007669"/>
    <property type="project" value="UniProtKB-KW"/>
</dbReference>
<feature type="binding site" evidence="7">
    <location>
        <position position="65"/>
    </location>
    <ligand>
        <name>[4Fe-4S] cluster</name>
        <dbReference type="ChEBI" id="CHEBI:49883"/>
        <note>4Fe-4S-S-AdoMet</note>
    </ligand>
</feature>
<dbReference type="GO" id="GO:0051539">
    <property type="term" value="F:4 iron, 4 sulfur cluster binding"/>
    <property type="evidence" value="ECO:0007669"/>
    <property type="project" value="UniProtKB-KW"/>
</dbReference>
<dbReference type="InterPro" id="IPR058240">
    <property type="entry name" value="rSAM_sf"/>
</dbReference>
<dbReference type="OrthoDB" id="9775764at2"/>
<comment type="cofactor">
    <cofactor evidence="7">
        <name>[4Fe-4S] cluster</name>
        <dbReference type="ChEBI" id="CHEBI:49883"/>
    </cofactor>
    <text evidence="7">Binds 1 [4Fe-4S] cluster. The cluster is coordinated with 3 cysteines and an exchangeable S-adenosyl-L-methionine.</text>
</comment>
<dbReference type="PROSITE" id="PS51918">
    <property type="entry name" value="RADICAL_SAM"/>
    <property type="match status" value="1"/>
</dbReference>
<dbReference type="SFLD" id="SFLDG01280">
    <property type="entry name" value="HydE/PylB-like"/>
    <property type="match status" value="1"/>
</dbReference>
<feature type="binding site" evidence="8">
    <location>
        <position position="140"/>
    </location>
    <ligand>
        <name>(3R)-3-methyl-D-ornithine</name>
        <dbReference type="ChEBI" id="CHEBI:64642"/>
    </ligand>
</feature>
<dbReference type="InterPro" id="IPR024021">
    <property type="entry name" value="FeFe-hyd_HydE_rSAM"/>
</dbReference>
<keyword evidence="2 7" id="KW-0949">S-adenosyl-L-methionine</keyword>
<dbReference type="SFLD" id="SFLDS00029">
    <property type="entry name" value="Radical_SAM"/>
    <property type="match status" value="1"/>
</dbReference>
<feature type="binding site" evidence="7">
    <location>
        <position position="69"/>
    </location>
    <ligand>
        <name>[4Fe-4S] cluster</name>
        <dbReference type="ChEBI" id="CHEBI:49883"/>
        <note>4Fe-4S-S-AdoMet</note>
    </ligand>
</feature>
<dbReference type="SFLD" id="SFLDG01060">
    <property type="entry name" value="BATS_domain_containing"/>
    <property type="match status" value="1"/>
</dbReference>
<evidence type="ECO:0000256" key="3">
    <source>
        <dbReference type="ARBA" id="ARBA00022723"/>
    </source>
</evidence>
<feature type="binding site" evidence="8">
    <location>
        <position position="185"/>
    </location>
    <ligand>
        <name>S-adenosyl-L-methionine</name>
        <dbReference type="ChEBI" id="CHEBI:59789"/>
    </ligand>
</feature>
<dbReference type="SFLD" id="SFLDF00348">
    <property type="entry name" value="FeFe_hydrogenase_maturase_(Hyd"/>
    <property type="match status" value="1"/>
</dbReference>
<dbReference type="CDD" id="cd01335">
    <property type="entry name" value="Radical_SAM"/>
    <property type="match status" value="1"/>
</dbReference>
<sequence>MSIVKALIDKLNSEKHLEKDEWVRVLSEFDDDDRAYAADIAREISTSRFGNKIFIRGIVEFSNVCKNDCYYCGIRRSNTNVQRYRLTADEILECCDEGYGLGFRTFVLQSGEDKSYTNDVLCDIVRRIKAAHPDCAVTLSLGELSFEEYKALREAGADRYLLRHETADKSHYEKLHPAEMSWDNRMECLKYLKELGYQTGAGIMVGSPYQTAECIAEDMLFFENFKPEMIGIGPFLPHKDTPFKDEPKGSYELTLFLLSLCRILLPDVLLPATTALGTIRPNGREEGVKAGANVIMPNLSPTAVRKKYMLYDNKICTGDESAQCRGCLEARMKTIGYEVAVTRGDHV</sequence>
<dbReference type="GO" id="GO:0016740">
    <property type="term" value="F:transferase activity"/>
    <property type="evidence" value="ECO:0007669"/>
    <property type="project" value="TreeGrafter"/>
</dbReference>
<gene>
    <name evidence="10" type="ORF">SAMN02910406_02892</name>
</gene>
<protein>
    <submittedName>
        <fullName evidence="10">Biotin synthase</fullName>
    </submittedName>
</protein>
<dbReference type="Proteomes" id="UP000182192">
    <property type="component" value="Unassembled WGS sequence"/>
</dbReference>
<proteinExistence type="predicted"/>
<dbReference type="GO" id="GO:0042364">
    <property type="term" value="P:water-soluble vitamin biosynthetic process"/>
    <property type="evidence" value="ECO:0007669"/>
    <property type="project" value="UniProtKB-ARBA"/>
</dbReference>
<evidence type="ECO:0000256" key="4">
    <source>
        <dbReference type="ARBA" id="ARBA00023004"/>
    </source>
</evidence>
<feature type="domain" description="Radical SAM core" evidence="9">
    <location>
        <begin position="51"/>
        <end position="267"/>
    </location>
</feature>
<dbReference type="PIRSF" id="PIRSF004762">
    <property type="entry name" value="CHP00423"/>
    <property type="match status" value="1"/>
</dbReference>
<dbReference type="InterPro" id="IPR010722">
    <property type="entry name" value="BATS_dom"/>
</dbReference>
<feature type="binding site" evidence="7">
    <location>
        <position position="72"/>
    </location>
    <ligand>
        <name>[4Fe-4S] cluster</name>
        <dbReference type="ChEBI" id="CHEBI:49883"/>
        <note>4Fe-4S-S-AdoMet</note>
    </ligand>
</feature>
<keyword evidence="5 7" id="KW-0411">Iron-sulfur</keyword>
<evidence type="ECO:0000256" key="5">
    <source>
        <dbReference type="ARBA" id="ARBA00023014"/>
    </source>
</evidence>
<dbReference type="PANTHER" id="PTHR43726">
    <property type="entry name" value="3-METHYLORNITHINE SYNTHASE"/>
    <property type="match status" value="1"/>
</dbReference>
<dbReference type="Pfam" id="PF04055">
    <property type="entry name" value="Radical_SAM"/>
    <property type="match status" value="1"/>
</dbReference>
<dbReference type="InterPro" id="IPR034422">
    <property type="entry name" value="HydE/PylB-like"/>
</dbReference>
<dbReference type="AlphaFoldDB" id="A0A1I1NWR0"/>
<evidence type="ECO:0000259" key="9">
    <source>
        <dbReference type="PROSITE" id="PS51918"/>
    </source>
</evidence>
<keyword evidence="4 7" id="KW-0408">Iron</keyword>
<dbReference type="InterPro" id="IPR013785">
    <property type="entry name" value="Aldolase_TIM"/>
</dbReference>